<sequence>MHLKCFLFCQVLLLNIRVPHNLYLEYNAFMKMCENPLLSFLLIQARRFHRDPIDFPCFLTFVSS</sequence>
<evidence type="ECO:0000313" key="2">
    <source>
        <dbReference type="EMBL" id="KAH7431973.1"/>
    </source>
</evidence>
<feature type="chain" id="PRO_5035907227" evidence="1">
    <location>
        <begin position="22"/>
        <end position="64"/>
    </location>
</feature>
<name>A0A8T2UDW7_CERRI</name>
<dbReference type="Proteomes" id="UP000825935">
    <property type="component" value="Chromosome 7"/>
</dbReference>
<accession>A0A8T2UDW7</accession>
<comment type="caution">
    <text evidence="2">The sequence shown here is derived from an EMBL/GenBank/DDBJ whole genome shotgun (WGS) entry which is preliminary data.</text>
</comment>
<proteinExistence type="predicted"/>
<dbReference type="EMBL" id="CM035412">
    <property type="protein sequence ID" value="KAH7431973.1"/>
    <property type="molecule type" value="Genomic_DNA"/>
</dbReference>
<protein>
    <submittedName>
        <fullName evidence="2">Uncharacterized protein</fullName>
    </submittedName>
</protein>
<keyword evidence="3" id="KW-1185">Reference proteome</keyword>
<evidence type="ECO:0000313" key="3">
    <source>
        <dbReference type="Proteomes" id="UP000825935"/>
    </source>
</evidence>
<gene>
    <name evidence="2" type="ORF">KP509_07G002000</name>
</gene>
<feature type="signal peptide" evidence="1">
    <location>
        <begin position="1"/>
        <end position="21"/>
    </location>
</feature>
<evidence type="ECO:0000256" key="1">
    <source>
        <dbReference type="SAM" id="SignalP"/>
    </source>
</evidence>
<organism evidence="2 3">
    <name type="scientific">Ceratopteris richardii</name>
    <name type="common">Triangle waterfern</name>
    <dbReference type="NCBI Taxonomy" id="49495"/>
    <lineage>
        <taxon>Eukaryota</taxon>
        <taxon>Viridiplantae</taxon>
        <taxon>Streptophyta</taxon>
        <taxon>Embryophyta</taxon>
        <taxon>Tracheophyta</taxon>
        <taxon>Polypodiopsida</taxon>
        <taxon>Polypodiidae</taxon>
        <taxon>Polypodiales</taxon>
        <taxon>Pteridineae</taxon>
        <taxon>Pteridaceae</taxon>
        <taxon>Parkerioideae</taxon>
        <taxon>Ceratopteris</taxon>
    </lineage>
</organism>
<keyword evidence="1" id="KW-0732">Signal</keyword>
<reference evidence="2" key="1">
    <citation type="submission" date="2021-08" db="EMBL/GenBank/DDBJ databases">
        <title>WGS assembly of Ceratopteris richardii.</title>
        <authorList>
            <person name="Marchant D.B."/>
            <person name="Chen G."/>
            <person name="Jenkins J."/>
            <person name="Shu S."/>
            <person name="Leebens-Mack J."/>
            <person name="Grimwood J."/>
            <person name="Schmutz J."/>
            <person name="Soltis P."/>
            <person name="Soltis D."/>
            <person name="Chen Z.-H."/>
        </authorList>
    </citation>
    <scope>NUCLEOTIDE SEQUENCE</scope>
    <source>
        <strain evidence="2">Whitten #5841</strain>
        <tissue evidence="2">Leaf</tissue>
    </source>
</reference>
<dbReference type="AlphaFoldDB" id="A0A8T2UDW7"/>